<dbReference type="EMBL" id="JH167700">
    <property type="protein sequence ID" value="EHB02575.1"/>
    <property type="molecule type" value="Genomic_DNA"/>
</dbReference>
<dbReference type="PANTHER" id="PTHR19327">
    <property type="entry name" value="GOLGIN"/>
    <property type="match status" value="1"/>
</dbReference>
<dbReference type="STRING" id="10181.G5AZW1"/>
<evidence type="ECO:0000256" key="1">
    <source>
        <dbReference type="SAM" id="Coils"/>
    </source>
</evidence>
<reference evidence="2 3" key="1">
    <citation type="journal article" date="2011" name="Nature">
        <title>Genome sequencing reveals insights into physiology and longevity of the naked mole rat.</title>
        <authorList>
            <person name="Kim E.B."/>
            <person name="Fang X."/>
            <person name="Fushan A.A."/>
            <person name="Huang Z."/>
            <person name="Lobanov A.V."/>
            <person name="Han L."/>
            <person name="Marino S.M."/>
            <person name="Sun X."/>
            <person name="Turanov A.A."/>
            <person name="Yang P."/>
            <person name="Yim S.H."/>
            <person name="Zhao X."/>
            <person name="Kasaikina M.V."/>
            <person name="Stoletzki N."/>
            <person name="Peng C."/>
            <person name="Polak P."/>
            <person name="Xiong Z."/>
            <person name="Kiezun A."/>
            <person name="Zhu Y."/>
            <person name="Chen Y."/>
            <person name="Kryukov G.V."/>
            <person name="Zhang Q."/>
            <person name="Peshkin L."/>
            <person name="Yang L."/>
            <person name="Bronson R.T."/>
            <person name="Buffenstein R."/>
            <person name="Wang B."/>
            <person name="Han C."/>
            <person name="Li Q."/>
            <person name="Chen L."/>
            <person name="Zhao W."/>
            <person name="Sunyaev S.R."/>
            <person name="Park T.J."/>
            <person name="Zhang G."/>
            <person name="Wang J."/>
            <person name="Gladyshev V.N."/>
        </authorList>
    </citation>
    <scope>NUCLEOTIDE SEQUENCE [LARGE SCALE GENOMIC DNA]</scope>
</reference>
<dbReference type="AlphaFoldDB" id="G5AZW1"/>
<gene>
    <name evidence="2" type="ORF">GW7_01983</name>
</gene>
<accession>G5AZW1</accession>
<keyword evidence="1" id="KW-0175">Coiled coil</keyword>
<dbReference type="GO" id="GO:0005794">
    <property type="term" value="C:Golgi apparatus"/>
    <property type="evidence" value="ECO:0007669"/>
    <property type="project" value="TreeGrafter"/>
</dbReference>
<feature type="coiled-coil region" evidence="1">
    <location>
        <begin position="119"/>
        <end position="496"/>
    </location>
</feature>
<organism evidence="2 3">
    <name type="scientific">Heterocephalus glaber</name>
    <name type="common">Naked mole rat</name>
    <dbReference type="NCBI Taxonomy" id="10181"/>
    <lineage>
        <taxon>Eukaryota</taxon>
        <taxon>Metazoa</taxon>
        <taxon>Chordata</taxon>
        <taxon>Craniata</taxon>
        <taxon>Vertebrata</taxon>
        <taxon>Euteleostomi</taxon>
        <taxon>Mammalia</taxon>
        <taxon>Eutheria</taxon>
        <taxon>Euarchontoglires</taxon>
        <taxon>Glires</taxon>
        <taxon>Rodentia</taxon>
        <taxon>Hystricomorpha</taxon>
        <taxon>Bathyergidae</taxon>
        <taxon>Heterocephalus</taxon>
    </lineage>
</organism>
<proteinExistence type="predicted"/>
<feature type="coiled-coil region" evidence="1">
    <location>
        <begin position="5"/>
        <end position="65"/>
    </location>
</feature>
<dbReference type="GO" id="GO:0048193">
    <property type="term" value="P:Golgi vesicle transport"/>
    <property type="evidence" value="ECO:0007669"/>
    <property type="project" value="TreeGrafter"/>
</dbReference>
<name>G5AZW1_HETGA</name>
<sequence>MKVAVEKIQSEYLKITQEKEQQESLVLEELELKKKAILIESENKLQDLQQEAETYRTRILELESSLAKSLQENKNQSEDLAVHKHNKEITIMTEKHKAELESLQHQQDNLWTERVQILKQQHQTEMEKFREKCEQEKETLLKEKDSLFQAHIEEMNEKTLGKLDVKQTELESLSFELSEVVKSCNKLEEELSVLRNQADKMKQELETRLVDKKNQHQQQVERIIKEQEISIQRNEKALKDQINELGLLLKEKEKHLEKQQAHVEKLEAEIERSEGEFHQASAKLDLIQSHQSTTHDQAKAYEEQLAQLQQKLLDLEKEKVLLTNQLENTVLELSQKEKQFNAKILEVTQANSAGISDAVSRLETNQEKIENLTEVHQQELNDVVSSWEKKFNQQAEELQEKYEIQFQKKEQEIAELMQKIHICRCEKEEMNKEIMWLKEEGVKQDATLNELQEQLKQKSVLMTSLSQNETKLRVQLEKLEVELNHSLKENTSFQEQLVELKMLAEKGKFKVSELTDNLKTKEEEFQSVESFRQATHQLEEKENQIKSRKAEIEGLVTEKEALQKEGGNQQQVASEKESCIIQLKKELSENINAVTLMKEELTEKKSEIVILRKQLTDLNAQLQNSISLIEKEAAISSLSSMIINNMNYRISYLEAQHNDLEFKLARTEQEKRKLSKEIVRLQKYLQMLRKDHHQELDILKKECEQDMKEKIKQDQKDLELKHNATLKQLMREFDTQLAQKEQELKKTIKETISKAQEVEADLLESHQEEISQLCKKIAEKDDDQKRTAKRYEEILDAHEEEMTAKVMDLQTQIEELQKKCQEMLQQEENAGNDNATIMVLQTQLAQKMTVISDSKLKEQEFKEFKVLQFRRPFKEI</sequence>
<evidence type="ECO:0000313" key="3">
    <source>
        <dbReference type="Proteomes" id="UP000006813"/>
    </source>
</evidence>
<dbReference type="PANTHER" id="PTHR19327:SF0">
    <property type="entry name" value="GOLGIN SUBFAMILY A MEMBER 4"/>
    <property type="match status" value="1"/>
</dbReference>
<feature type="coiled-coil region" evidence="1">
    <location>
        <begin position="531"/>
        <end position="833"/>
    </location>
</feature>
<protein>
    <submittedName>
        <fullName evidence="2">Golgin subfamily A member 4</fullName>
    </submittedName>
</protein>
<dbReference type="Proteomes" id="UP000006813">
    <property type="component" value="Unassembled WGS sequence"/>
</dbReference>
<dbReference type="InParanoid" id="G5AZW1"/>
<evidence type="ECO:0000313" key="2">
    <source>
        <dbReference type="EMBL" id="EHB02575.1"/>
    </source>
</evidence>
<dbReference type="GO" id="GO:0031267">
    <property type="term" value="F:small GTPase binding"/>
    <property type="evidence" value="ECO:0007669"/>
    <property type="project" value="TreeGrafter"/>
</dbReference>